<keyword evidence="3" id="KW-1185">Reference proteome</keyword>
<evidence type="ECO:0000313" key="3">
    <source>
        <dbReference type="Proteomes" id="UP000216797"/>
    </source>
</evidence>
<organism evidence="2 3">
    <name type="scientific">Enterococcus canintestini</name>
    <dbReference type="NCBI Taxonomy" id="317010"/>
    <lineage>
        <taxon>Bacteria</taxon>
        <taxon>Bacillati</taxon>
        <taxon>Bacillota</taxon>
        <taxon>Bacilli</taxon>
        <taxon>Lactobacillales</taxon>
        <taxon>Enterococcaceae</taxon>
        <taxon>Enterococcus</taxon>
    </lineage>
</organism>
<keyword evidence="1" id="KW-1133">Transmembrane helix</keyword>
<keyword evidence="1" id="KW-0472">Membrane</keyword>
<evidence type="ECO:0000313" key="2">
    <source>
        <dbReference type="EMBL" id="PAB01824.1"/>
    </source>
</evidence>
<protein>
    <recommendedName>
        <fullName evidence="4">QacE</fullName>
    </recommendedName>
</protein>
<evidence type="ECO:0000256" key="1">
    <source>
        <dbReference type="SAM" id="Phobius"/>
    </source>
</evidence>
<gene>
    <name evidence="2" type="ORF">AKL21_02515</name>
</gene>
<dbReference type="AlphaFoldDB" id="A0A267HU08"/>
<comment type="caution">
    <text evidence="2">The sequence shown here is derived from an EMBL/GenBank/DDBJ whole genome shotgun (WGS) entry which is preliminary data.</text>
</comment>
<dbReference type="Proteomes" id="UP000216797">
    <property type="component" value="Unassembled WGS sequence"/>
</dbReference>
<evidence type="ECO:0008006" key="4">
    <source>
        <dbReference type="Google" id="ProtNLM"/>
    </source>
</evidence>
<name>A0A267HU08_9ENTE</name>
<proteinExistence type="predicted"/>
<sequence>MEKDFYEQQIIDEKGVLHSVRVTDKFVKYDGKSIPLNKINGVHIDTFKKKFPSKSILAIVAGIFLLLLPGFFKFLGLLLVIGSGAVIYLWNTNKYVGKINFETSSAVEHQLWAKGKELHKLVTMEEHILEKISDIY</sequence>
<feature type="transmembrane region" description="Helical" evidence="1">
    <location>
        <begin position="57"/>
        <end position="90"/>
    </location>
</feature>
<accession>A0A267HU08</accession>
<keyword evidence="1" id="KW-0812">Transmembrane</keyword>
<dbReference type="RefSeq" id="WP_095005940.1">
    <property type="nucleotide sequence ID" value="NZ_LHUG01000002.1"/>
</dbReference>
<reference evidence="2 3" key="1">
    <citation type="submission" date="2015-08" db="EMBL/GenBank/DDBJ databases">
        <title>Enterococcus genome sequence.</title>
        <authorList>
            <person name="Acedo J.Z."/>
            <person name="Vederas J.C."/>
        </authorList>
    </citation>
    <scope>NUCLEOTIDE SEQUENCE [LARGE SCALE GENOMIC DNA]</scope>
    <source>
        <strain evidence="2 3">49</strain>
    </source>
</reference>
<dbReference type="EMBL" id="LHUG01000002">
    <property type="protein sequence ID" value="PAB01824.1"/>
    <property type="molecule type" value="Genomic_DNA"/>
</dbReference>